<accession>A0A369I4L8</accession>
<dbReference type="InterPro" id="IPR046219">
    <property type="entry name" value="DUF6252"/>
</dbReference>
<dbReference type="Proteomes" id="UP000253141">
    <property type="component" value="Unassembled WGS sequence"/>
</dbReference>
<name>A0A369I4L8_9BACT</name>
<gene>
    <name evidence="2" type="ORF">DVG78_17050</name>
</gene>
<dbReference type="Pfam" id="PF19765">
    <property type="entry name" value="DUF6252"/>
    <property type="match status" value="1"/>
</dbReference>
<evidence type="ECO:0008006" key="4">
    <source>
        <dbReference type="Google" id="ProtNLM"/>
    </source>
</evidence>
<protein>
    <recommendedName>
        <fullName evidence="4">Lipoprotein</fullName>
    </recommendedName>
</protein>
<dbReference type="AlphaFoldDB" id="A0A369I4L8"/>
<comment type="caution">
    <text evidence="2">The sequence shown here is derived from an EMBL/GenBank/DDBJ whole genome shotgun (WGS) entry which is preliminary data.</text>
</comment>
<evidence type="ECO:0000313" key="2">
    <source>
        <dbReference type="EMBL" id="RDB04669.1"/>
    </source>
</evidence>
<sequence length="149" mass="15431">MKSSLFIFASLILISSACGGTSETDVVPSPNGTITMKVNGVSWSGAASARFIENENMVINGINATAANQETIGLVIGKVTQVGTYKVKSRTGNAMLYSQKAVIHSGWEDGEVTVTSITTTGGKQVPSGTFFGTCINNSGGKVSITEGKF</sequence>
<dbReference type="EMBL" id="QPIW01000014">
    <property type="protein sequence ID" value="RDB04669.1"/>
    <property type="molecule type" value="Genomic_DNA"/>
</dbReference>
<proteinExistence type="predicted"/>
<dbReference type="RefSeq" id="WP_114462263.1">
    <property type="nucleotide sequence ID" value="NZ_QPIW01000014.1"/>
</dbReference>
<feature type="chain" id="PRO_5017059781" description="Lipoprotein" evidence="1">
    <location>
        <begin position="20"/>
        <end position="149"/>
    </location>
</feature>
<dbReference type="PROSITE" id="PS51257">
    <property type="entry name" value="PROKAR_LIPOPROTEIN"/>
    <property type="match status" value="1"/>
</dbReference>
<organism evidence="2 3">
    <name type="scientific">Runella aurantiaca</name>
    <dbReference type="NCBI Taxonomy" id="2282308"/>
    <lineage>
        <taxon>Bacteria</taxon>
        <taxon>Pseudomonadati</taxon>
        <taxon>Bacteroidota</taxon>
        <taxon>Cytophagia</taxon>
        <taxon>Cytophagales</taxon>
        <taxon>Spirosomataceae</taxon>
        <taxon>Runella</taxon>
    </lineage>
</organism>
<feature type="signal peptide" evidence="1">
    <location>
        <begin position="1"/>
        <end position="19"/>
    </location>
</feature>
<evidence type="ECO:0000256" key="1">
    <source>
        <dbReference type="SAM" id="SignalP"/>
    </source>
</evidence>
<keyword evidence="1" id="KW-0732">Signal</keyword>
<reference evidence="2 3" key="1">
    <citation type="submission" date="2018-07" db="EMBL/GenBank/DDBJ databases">
        <title>Genome analysis of Runella aurantiaca.</title>
        <authorList>
            <person name="Yang X."/>
        </authorList>
    </citation>
    <scope>NUCLEOTIDE SEQUENCE [LARGE SCALE GENOMIC DNA]</scope>
    <source>
        <strain evidence="2 3">YX9</strain>
    </source>
</reference>
<dbReference type="OrthoDB" id="9846252at2"/>
<evidence type="ECO:0000313" key="3">
    <source>
        <dbReference type="Proteomes" id="UP000253141"/>
    </source>
</evidence>
<keyword evidence="3" id="KW-1185">Reference proteome</keyword>